<keyword evidence="4" id="KW-1185">Reference proteome</keyword>
<evidence type="ECO:0000313" key="4">
    <source>
        <dbReference type="Proteomes" id="UP000001542"/>
    </source>
</evidence>
<feature type="repeat" description="ANK" evidence="1">
    <location>
        <begin position="306"/>
        <end position="338"/>
    </location>
</feature>
<dbReference type="InParanoid" id="A2E524"/>
<dbReference type="SUPFAM" id="SSF48403">
    <property type="entry name" value="Ankyrin repeat"/>
    <property type="match status" value="1"/>
</dbReference>
<dbReference type="SMART" id="SM00248">
    <property type="entry name" value="ANK"/>
    <property type="match status" value="7"/>
</dbReference>
<dbReference type="PANTHER" id="PTHR24182">
    <property type="entry name" value="ANKYRIN REPEAT AND SOCS BOX CONTAINING 4"/>
    <property type="match status" value="1"/>
</dbReference>
<feature type="repeat" description="ANK" evidence="1">
    <location>
        <begin position="405"/>
        <end position="434"/>
    </location>
</feature>
<organism evidence="3 4">
    <name type="scientific">Trichomonas vaginalis (strain ATCC PRA-98 / G3)</name>
    <dbReference type="NCBI Taxonomy" id="412133"/>
    <lineage>
        <taxon>Eukaryota</taxon>
        <taxon>Metamonada</taxon>
        <taxon>Parabasalia</taxon>
        <taxon>Trichomonadida</taxon>
        <taxon>Trichomonadidae</taxon>
        <taxon>Trichomonas</taxon>
    </lineage>
</organism>
<dbReference type="OrthoDB" id="426293at2759"/>
<dbReference type="VEuPathDB" id="TrichDB:TVAGG3_0420570"/>
<dbReference type="AlphaFoldDB" id="A2E524"/>
<evidence type="ECO:0000256" key="1">
    <source>
        <dbReference type="PROSITE-ProRule" id="PRU00023"/>
    </source>
</evidence>
<dbReference type="RefSeq" id="XP_001324455.1">
    <property type="nucleotide sequence ID" value="XM_001324420.1"/>
</dbReference>
<dbReference type="InterPro" id="IPR002110">
    <property type="entry name" value="Ankyrin_rpt"/>
</dbReference>
<dbReference type="InterPro" id="IPR020683">
    <property type="entry name" value="DUF3447"/>
</dbReference>
<dbReference type="Gene3D" id="1.25.40.20">
    <property type="entry name" value="Ankyrin repeat-containing domain"/>
    <property type="match status" value="1"/>
</dbReference>
<keyword evidence="1" id="KW-0040">ANK repeat</keyword>
<feature type="repeat" description="ANK" evidence="1">
    <location>
        <begin position="372"/>
        <end position="404"/>
    </location>
</feature>
<dbReference type="InterPro" id="IPR036770">
    <property type="entry name" value="Ankyrin_rpt-contain_sf"/>
</dbReference>
<reference evidence="3" key="2">
    <citation type="journal article" date="2007" name="Science">
        <title>Draft genome sequence of the sexually transmitted pathogen Trichomonas vaginalis.</title>
        <authorList>
            <person name="Carlton J.M."/>
            <person name="Hirt R.P."/>
            <person name="Silva J.C."/>
            <person name="Delcher A.L."/>
            <person name="Schatz M."/>
            <person name="Zhao Q."/>
            <person name="Wortman J.R."/>
            <person name="Bidwell S.L."/>
            <person name="Alsmark U.C.M."/>
            <person name="Besteiro S."/>
            <person name="Sicheritz-Ponten T."/>
            <person name="Noel C.J."/>
            <person name="Dacks J.B."/>
            <person name="Foster P.G."/>
            <person name="Simillion C."/>
            <person name="Van de Peer Y."/>
            <person name="Miranda-Saavedra D."/>
            <person name="Barton G.J."/>
            <person name="Westrop G.D."/>
            <person name="Mueller S."/>
            <person name="Dessi D."/>
            <person name="Fiori P.L."/>
            <person name="Ren Q."/>
            <person name="Paulsen I."/>
            <person name="Zhang H."/>
            <person name="Bastida-Corcuera F.D."/>
            <person name="Simoes-Barbosa A."/>
            <person name="Brown M.T."/>
            <person name="Hayes R.D."/>
            <person name="Mukherjee M."/>
            <person name="Okumura C.Y."/>
            <person name="Schneider R."/>
            <person name="Smith A.J."/>
            <person name="Vanacova S."/>
            <person name="Villalvazo M."/>
            <person name="Haas B.J."/>
            <person name="Pertea M."/>
            <person name="Feldblyum T.V."/>
            <person name="Utterback T.R."/>
            <person name="Shu C.L."/>
            <person name="Osoegawa K."/>
            <person name="de Jong P.J."/>
            <person name="Hrdy I."/>
            <person name="Horvathova L."/>
            <person name="Zubacova Z."/>
            <person name="Dolezal P."/>
            <person name="Malik S.B."/>
            <person name="Logsdon J.M. Jr."/>
            <person name="Henze K."/>
            <person name="Gupta A."/>
            <person name="Wang C.C."/>
            <person name="Dunne R.L."/>
            <person name="Upcroft J.A."/>
            <person name="Upcroft P."/>
            <person name="White O."/>
            <person name="Salzberg S.L."/>
            <person name="Tang P."/>
            <person name="Chiu C.-H."/>
            <person name="Lee Y.-S."/>
            <person name="Embley T.M."/>
            <person name="Coombs G.H."/>
            <person name="Mottram J.C."/>
            <person name="Tachezy J."/>
            <person name="Fraser-Liggett C.M."/>
            <person name="Johnson P.J."/>
        </authorList>
    </citation>
    <scope>NUCLEOTIDE SEQUENCE [LARGE SCALE GENOMIC DNA]</scope>
    <source>
        <strain evidence="3">G3</strain>
    </source>
</reference>
<dbReference type="Pfam" id="PF11929">
    <property type="entry name" value="DUF3447"/>
    <property type="match status" value="1"/>
</dbReference>
<feature type="repeat" description="ANK" evidence="1">
    <location>
        <begin position="339"/>
        <end position="371"/>
    </location>
</feature>
<dbReference type="STRING" id="5722.A2E524"/>
<dbReference type="PROSITE" id="PS50088">
    <property type="entry name" value="ANK_REPEAT"/>
    <property type="match status" value="4"/>
</dbReference>
<dbReference type="PRINTS" id="PR01415">
    <property type="entry name" value="ANKYRIN"/>
</dbReference>
<reference evidence="3" key="1">
    <citation type="submission" date="2006-10" db="EMBL/GenBank/DDBJ databases">
        <authorList>
            <person name="Amadeo P."/>
            <person name="Zhao Q."/>
            <person name="Wortman J."/>
            <person name="Fraser-Liggett C."/>
            <person name="Carlton J."/>
        </authorList>
    </citation>
    <scope>NUCLEOTIDE SEQUENCE</scope>
    <source>
        <strain evidence="3">G3</strain>
    </source>
</reference>
<feature type="domain" description="DUF3447" evidence="2">
    <location>
        <begin position="192"/>
        <end position="267"/>
    </location>
</feature>
<proteinExistence type="predicted"/>
<dbReference type="Pfam" id="PF12796">
    <property type="entry name" value="Ank_2"/>
    <property type="match status" value="1"/>
</dbReference>
<evidence type="ECO:0000259" key="2">
    <source>
        <dbReference type="Pfam" id="PF11929"/>
    </source>
</evidence>
<dbReference type="VEuPathDB" id="TrichDB:TVAG_027850"/>
<dbReference type="KEGG" id="tva:4770194"/>
<sequence>MENIKYVELRSLFQYHIDTYIALYQLKTKNEEDLSKIYKMIKTNLLDSKKHLPQTIICDILGIIPFNNRYTNSYLELAKLISDDYDVKDVKPIPDISNYMFYKEYGIKLDKSADFKKINLKNINIHSENTIYKAIMDNDLKRFISITESEEFDQDQQLISDLYPYSSTGYLLLELCCYHGAIDCFKFLRTNYESEITSQCLRFSFLGGNPEIMSECLKYQKPDEQCMEYAIISHNIDFVTFLMEEYYMDIDLINCGIYNNLEPFLVYFDQTNNINKCFIYSAIFNLPSLCEYFILHGASINEKDINRESALYYAVIQNENDVVELLLLHGVNINEKYEEEETPLHLAARNNYKEIVELLLSHGANVNEKNEFGETALHFAVHNNSKEMCEFLLSHGANINEKDKYGESPLHLADKYNFKEIVELLLLHGANIDC</sequence>
<dbReference type="PROSITE" id="PS50297">
    <property type="entry name" value="ANK_REP_REGION"/>
    <property type="match status" value="4"/>
</dbReference>
<dbReference type="Pfam" id="PF00023">
    <property type="entry name" value="Ank"/>
    <property type="match status" value="2"/>
</dbReference>
<dbReference type="SMR" id="A2E524"/>
<dbReference type="eggNOG" id="KOG4177">
    <property type="taxonomic scope" value="Eukaryota"/>
</dbReference>
<name>A2E524_TRIV3</name>
<dbReference type="Proteomes" id="UP000001542">
    <property type="component" value="Unassembled WGS sequence"/>
</dbReference>
<gene>
    <name evidence="3" type="ORF">TVAG_027850</name>
</gene>
<evidence type="ECO:0000313" key="3">
    <source>
        <dbReference type="EMBL" id="EAY12232.1"/>
    </source>
</evidence>
<protein>
    <recommendedName>
        <fullName evidence="2">DUF3447 domain-containing protein</fullName>
    </recommendedName>
</protein>
<dbReference type="PANTHER" id="PTHR24182:SF13">
    <property type="entry name" value="LD18443P"/>
    <property type="match status" value="1"/>
</dbReference>
<dbReference type="EMBL" id="DS113305">
    <property type="protein sequence ID" value="EAY12232.1"/>
    <property type="molecule type" value="Genomic_DNA"/>
</dbReference>
<accession>A2E524</accession>